<dbReference type="GO" id="GO:0016705">
    <property type="term" value="F:oxidoreductase activity, acting on paired donors, with incorporation or reduction of molecular oxygen"/>
    <property type="evidence" value="ECO:0007669"/>
    <property type="project" value="InterPro"/>
</dbReference>
<accession>A0AAD5WVD9</accession>
<keyword evidence="10" id="KW-1185">Reference proteome</keyword>
<keyword evidence="5 7" id="KW-0503">Monooxygenase</keyword>
<evidence type="ECO:0000256" key="1">
    <source>
        <dbReference type="ARBA" id="ARBA00010617"/>
    </source>
</evidence>
<keyword evidence="8" id="KW-0812">Transmembrane</keyword>
<evidence type="ECO:0008006" key="11">
    <source>
        <dbReference type="Google" id="ProtNLM"/>
    </source>
</evidence>
<evidence type="ECO:0000256" key="5">
    <source>
        <dbReference type="ARBA" id="ARBA00023033"/>
    </source>
</evidence>
<evidence type="ECO:0000256" key="6">
    <source>
        <dbReference type="PIRSR" id="PIRSR602401-1"/>
    </source>
</evidence>
<sequence>MSSALPSLGKPTRQLFESFGEGPISKAMESLDGMTGGRNISVLVYPAVFLLALIVFTSFRSAFSKSAVLPAGPPSIPVFGNLLQVPLEKPFLYFASLVKEHGDILGFRLGPRGNPRNHVVVLSSPKHVKELFDKKGAHYGDRPQYKICCDYVLRPTGGGGPFKHVLFMPHGKSLRQYNRATKMLTSQKGVQRCWPAMEREAARFVGKIQSLPPHLEGEGKIAVWRKHLRFWALATPMRVIAGQDIDALDDDDIARYYHAQHEWLSLLTPGKTPPVDIFPFLTWIPEWFPGGAWKTKAKEVKVNMENMYYGLQKASALPGGQASLLASIRRRFGKTSVPYPKDHGGFDTMEGPDLKIAPEDRYEEDQLAWIGGSLLDAAVDTTLATMGVMIMVFANNPDIQKKVQREVDEVCGNRKPRGEDLAKMKYLKACAMEILRWRPPAPNGLPHVLSKPSTYEGYAFLPGTTFLIDVWGIHMDPNFYEDPQGFHPERFLDNPMGIKPHLVPEAEKTGRKSTYTFGSGRRMCPGEAFAVTSTIMNAATLAWAVDVKAPGGKRIDDSINTGFITGLVLGPEEFAVDFSSRKGRSV</sequence>
<comment type="similarity">
    <text evidence="1 7">Belongs to the cytochrome P450 family.</text>
</comment>
<comment type="cofactor">
    <cofactor evidence="6">
        <name>heme</name>
        <dbReference type="ChEBI" id="CHEBI:30413"/>
    </cofactor>
</comment>
<evidence type="ECO:0000313" key="9">
    <source>
        <dbReference type="EMBL" id="KAJ2907023.1"/>
    </source>
</evidence>
<dbReference type="GO" id="GO:0004497">
    <property type="term" value="F:monooxygenase activity"/>
    <property type="evidence" value="ECO:0007669"/>
    <property type="project" value="UniProtKB-KW"/>
</dbReference>
<dbReference type="InterPro" id="IPR036396">
    <property type="entry name" value="Cyt_P450_sf"/>
</dbReference>
<dbReference type="PANTHER" id="PTHR46300">
    <property type="entry name" value="P450, PUTATIVE (EUROFUNG)-RELATED-RELATED"/>
    <property type="match status" value="1"/>
</dbReference>
<feature type="transmembrane region" description="Helical" evidence="8">
    <location>
        <begin position="40"/>
        <end position="59"/>
    </location>
</feature>
<dbReference type="Pfam" id="PF00067">
    <property type="entry name" value="p450"/>
    <property type="match status" value="1"/>
</dbReference>
<protein>
    <recommendedName>
        <fullName evidence="11">Cytochrome P450</fullName>
    </recommendedName>
</protein>
<evidence type="ECO:0000256" key="3">
    <source>
        <dbReference type="ARBA" id="ARBA00023002"/>
    </source>
</evidence>
<evidence type="ECO:0000256" key="2">
    <source>
        <dbReference type="ARBA" id="ARBA00022723"/>
    </source>
</evidence>
<dbReference type="AlphaFoldDB" id="A0AAD5WVD9"/>
<dbReference type="PANTHER" id="PTHR46300:SF2">
    <property type="entry name" value="CYTOCHROME P450 MONOOXYGENASE ALNH-RELATED"/>
    <property type="match status" value="1"/>
</dbReference>
<evidence type="ECO:0000256" key="4">
    <source>
        <dbReference type="ARBA" id="ARBA00023004"/>
    </source>
</evidence>
<organism evidence="9 10">
    <name type="scientific">Zalerion maritima</name>
    <dbReference type="NCBI Taxonomy" id="339359"/>
    <lineage>
        <taxon>Eukaryota</taxon>
        <taxon>Fungi</taxon>
        <taxon>Dikarya</taxon>
        <taxon>Ascomycota</taxon>
        <taxon>Pezizomycotina</taxon>
        <taxon>Sordariomycetes</taxon>
        <taxon>Lulworthiomycetidae</taxon>
        <taxon>Lulworthiales</taxon>
        <taxon>Lulworthiaceae</taxon>
        <taxon>Zalerion</taxon>
    </lineage>
</organism>
<dbReference type="PRINTS" id="PR00463">
    <property type="entry name" value="EP450I"/>
</dbReference>
<evidence type="ECO:0000256" key="7">
    <source>
        <dbReference type="RuleBase" id="RU000461"/>
    </source>
</evidence>
<reference evidence="9" key="1">
    <citation type="submission" date="2022-07" db="EMBL/GenBank/DDBJ databases">
        <title>Draft genome sequence of Zalerion maritima ATCC 34329, a (micro)plastics degrading marine fungus.</title>
        <authorList>
            <person name="Paco A."/>
            <person name="Goncalves M.F.M."/>
            <person name="Rocha-Santos T.A.P."/>
            <person name="Alves A."/>
        </authorList>
    </citation>
    <scope>NUCLEOTIDE SEQUENCE</scope>
    <source>
        <strain evidence="9">ATCC 34329</strain>
    </source>
</reference>
<dbReference type="InterPro" id="IPR001128">
    <property type="entry name" value="Cyt_P450"/>
</dbReference>
<evidence type="ECO:0000256" key="8">
    <source>
        <dbReference type="SAM" id="Phobius"/>
    </source>
</evidence>
<name>A0AAD5WVD9_9PEZI</name>
<keyword evidence="2 6" id="KW-0479">Metal-binding</keyword>
<dbReference type="Proteomes" id="UP001201980">
    <property type="component" value="Unassembled WGS sequence"/>
</dbReference>
<dbReference type="InterPro" id="IPR017972">
    <property type="entry name" value="Cyt_P450_CS"/>
</dbReference>
<comment type="caution">
    <text evidence="9">The sequence shown here is derived from an EMBL/GenBank/DDBJ whole genome shotgun (WGS) entry which is preliminary data.</text>
</comment>
<keyword evidence="3 7" id="KW-0560">Oxidoreductase</keyword>
<dbReference type="InterPro" id="IPR050364">
    <property type="entry name" value="Cytochrome_P450_fung"/>
</dbReference>
<dbReference type="EMBL" id="JAKWBI020000005">
    <property type="protein sequence ID" value="KAJ2907023.1"/>
    <property type="molecule type" value="Genomic_DNA"/>
</dbReference>
<dbReference type="SUPFAM" id="SSF48264">
    <property type="entry name" value="Cytochrome P450"/>
    <property type="match status" value="1"/>
</dbReference>
<keyword evidence="6 7" id="KW-0349">Heme</keyword>
<feature type="binding site" description="axial binding residue" evidence="6">
    <location>
        <position position="524"/>
    </location>
    <ligand>
        <name>heme</name>
        <dbReference type="ChEBI" id="CHEBI:30413"/>
    </ligand>
    <ligandPart>
        <name>Fe</name>
        <dbReference type="ChEBI" id="CHEBI:18248"/>
    </ligandPart>
</feature>
<dbReference type="PROSITE" id="PS00086">
    <property type="entry name" value="CYTOCHROME_P450"/>
    <property type="match status" value="1"/>
</dbReference>
<dbReference type="Gene3D" id="1.10.630.10">
    <property type="entry name" value="Cytochrome P450"/>
    <property type="match status" value="1"/>
</dbReference>
<proteinExistence type="inferred from homology"/>
<keyword evidence="8" id="KW-1133">Transmembrane helix</keyword>
<evidence type="ECO:0000313" key="10">
    <source>
        <dbReference type="Proteomes" id="UP001201980"/>
    </source>
</evidence>
<keyword evidence="8" id="KW-0472">Membrane</keyword>
<keyword evidence="4 6" id="KW-0408">Iron</keyword>
<dbReference type="GO" id="GO:0005506">
    <property type="term" value="F:iron ion binding"/>
    <property type="evidence" value="ECO:0007669"/>
    <property type="project" value="InterPro"/>
</dbReference>
<dbReference type="InterPro" id="IPR002401">
    <property type="entry name" value="Cyt_P450_E_grp-I"/>
</dbReference>
<gene>
    <name evidence="9" type="ORF">MKZ38_008591</name>
</gene>
<dbReference type="GO" id="GO:0020037">
    <property type="term" value="F:heme binding"/>
    <property type="evidence" value="ECO:0007669"/>
    <property type="project" value="InterPro"/>
</dbReference>